<comment type="similarity">
    <text evidence="6">Belongs to the UPF0758 family.</text>
</comment>
<dbReference type="GO" id="GO:0006508">
    <property type="term" value="P:proteolysis"/>
    <property type="evidence" value="ECO:0007669"/>
    <property type="project" value="UniProtKB-KW"/>
</dbReference>
<proteinExistence type="inferred from homology"/>
<evidence type="ECO:0000256" key="2">
    <source>
        <dbReference type="ARBA" id="ARBA00022723"/>
    </source>
</evidence>
<dbReference type="PROSITE" id="PS50249">
    <property type="entry name" value="MPN"/>
    <property type="match status" value="1"/>
</dbReference>
<reference evidence="8 9" key="1">
    <citation type="journal article" date="2016" name="Nat. Commun.">
        <title>Thousands of microbial genomes shed light on interconnected biogeochemical processes in an aquifer system.</title>
        <authorList>
            <person name="Anantharaman K."/>
            <person name="Brown C.T."/>
            <person name="Hug L.A."/>
            <person name="Sharon I."/>
            <person name="Castelle C.J."/>
            <person name="Probst A.J."/>
            <person name="Thomas B.C."/>
            <person name="Singh A."/>
            <person name="Wilkins M.J."/>
            <person name="Karaoz U."/>
            <person name="Brodie E.L."/>
            <person name="Williams K.H."/>
            <person name="Hubbard S.S."/>
            <person name="Banfield J.F."/>
        </authorList>
    </citation>
    <scope>NUCLEOTIDE SEQUENCE [LARGE SCALE GENOMIC DNA]</scope>
</reference>
<evidence type="ECO:0000256" key="5">
    <source>
        <dbReference type="ARBA" id="ARBA00023049"/>
    </source>
</evidence>
<evidence type="ECO:0000259" key="7">
    <source>
        <dbReference type="PROSITE" id="PS50249"/>
    </source>
</evidence>
<dbReference type="AlphaFoldDB" id="A0A1F6DES5"/>
<evidence type="ECO:0000256" key="4">
    <source>
        <dbReference type="ARBA" id="ARBA00022833"/>
    </source>
</evidence>
<dbReference type="InterPro" id="IPR025657">
    <property type="entry name" value="RadC_JAB"/>
</dbReference>
<dbReference type="Gene3D" id="3.40.140.10">
    <property type="entry name" value="Cytidine Deaminase, domain 2"/>
    <property type="match status" value="1"/>
</dbReference>
<organism evidence="8 9">
    <name type="scientific">Candidatus Kaiserbacteria bacterium RIFCSPHIGHO2_02_FULL_50_50</name>
    <dbReference type="NCBI Taxonomy" id="1798492"/>
    <lineage>
        <taxon>Bacteria</taxon>
        <taxon>Candidatus Kaiseribacteriota</taxon>
    </lineage>
</organism>
<gene>
    <name evidence="8" type="ORF">A3C89_03215</name>
</gene>
<dbReference type="Pfam" id="PF04002">
    <property type="entry name" value="RadC"/>
    <property type="match status" value="1"/>
</dbReference>
<dbReference type="CDD" id="cd08071">
    <property type="entry name" value="MPN_DUF2466"/>
    <property type="match status" value="1"/>
</dbReference>
<dbReference type="InterPro" id="IPR020891">
    <property type="entry name" value="UPF0758_CS"/>
</dbReference>
<keyword evidence="3" id="KW-0378">Hydrolase</keyword>
<protein>
    <recommendedName>
        <fullName evidence="7">MPN domain-containing protein</fullName>
    </recommendedName>
</protein>
<dbReference type="Pfam" id="PF20582">
    <property type="entry name" value="UPF0758_N"/>
    <property type="match status" value="1"/>
</dbReference>
<dbReference type="PANTHER" id="PTHR30471">
    <property type="entry name" value="DNA REPAIR PROTEIN RADC"/>
    <property type="match status" value="1"/>
</dbReference>
<evidence type="ECO:0000313" key="8">
    <source>
        <dbReference type="EMBL" id="OGG59925.1"/>
    </source>
</evidence>
<keyword evidence="4" id="KW-0862">Zinc</keyword>
<keyword evidence="5" id="KW-0482">Metalloprotease</keyword>
<dbReference type="InterPro" id="IPR046778">
    <property type="entry name" value="UPF0758_N"/>
</dbReference>
<dbReference type="NCBIfam" id="TIGR00608">
    <property type="entry name" value="radc"/>
    <property type="match status" value="1"/>
</dbReference>
<sequence>MRIKDMHTTDMPREKLVRYGAARLSDHELLAVLLGSGTKGMNVLALSKKVLALLRARGTDGVSAADLAAVRGIGAAKGAQIIALLALTERLHNHGRAEVLSAKDVWSLCHDIRSSKKEHFVALYLDTQNRVIERIIVSIGTLNSSLVHPREVFEPALKLSAAHLLVAHNHPSGSLEPSPEDIDVTIRLKNAGELLGINLLDHVILTDTTYKSISLTAAQ</sequence>
<evidence type="ECO:0000256" key="6">
    <source>
        <dbReference type="RuleBase" id="RU003797"/>
    </source>
</evidence>
<evidence type="ECO:0000313" key="9">
    <source>
        <dbReference type="Proteomes" id="UP000178794"/>
    </source>
</evidence>
<dbReference type="PROSITE" id="PS01302">
    <property type="entry name" value="UPF0758"/>
    <property type="match status" value="1"/>
</dbReference>
<dbReference type="PANTHER" id="PTHR30471:SF3">
    <property type="entry name" value="UPF0758 PROTEIN YEES-RELATED"/>
    <property type="match status" value="1"/>
</dbReference>
<keyword evidence="1" id="KW-0645">Protease</keyword>
<evidence type="ECO:0000256" key="3">
    <source>
        <dbReference type="ARBA" id="ARBA00022801"/>
    </source>
</evidence>
<evidence type="ECO:0000256" key="1">
    <source>
        <dbReference type="ARBA" id="ARBA00022670"/>
    </source>
</evidence>
<dbReference type="GO" id="GO:0008237">
    <property type="term" value="F:metallopeptidase activity"/>
    <property type="evidence" value="ECO:0007669"/>
    <property type="project" value="UniProtKB-KW"/>
</dbReference>
<dbReference type="NCBIfam" id="NF000642">
    <property type="entry name" value="PRK00024.1"/>
    <property type="match status" value="1"/>
</dbReference>
<dbReference type="Proteomes" id="UP000178794">
    <property type="component" value="Unassembled WGS sequence"/>
</dbReference>
<name>A0A1F6DES5_9BACT</name>
<dbReference type="EMBL" id="MFLF01000012">
    <property type="protein sequence ID" value="OGG59925.1"/>
    <property type="molecule type" value="Genomic_DNA"/>
</dbReference>
<feature type="domain" description="MPN" evidence="7">
    <location>
        <begin position="93"/>
        <end position="219"/>
    </location>
</feature>
<dbReference type="GO" id="GO:0046872">
    <property type="term" value="F:metal ion binding"/>
    <property type="evidence" value="ECO:0007669"/>
    <property type="project" value="UniProtKB-KW"/>
</dbReference>
<accession>A0A1F6DES5</accession>
<dbReference type="InterPro" id="IPR001405">
    <property type="entry name" value="UPF0758"/>
</dbReference>
<dbReference type="InterPro" id="IPR037518">
    <property type="entry name" value="MPN"/>
</dbReference>
<dbReference type="STRING" id="1798492.A3C89_03215"/>
<comment type="caution">
    <text evidence="8">The sequence shown here is derived from an EMBL/GenBank/DDBJ whole genome shotgun (WGS) entry which is preliminary data.</text>
</comment>
<keyword evidence="2" id="KW-0479">Metal-binding</keyword>